<comment type="subcellular location">
    <subcellularLocation>
        <location evidence="1">Cell membrane</location>
        <topology evidence="1">Multi-pass membrane protein</topology>
    </subcellularLocation>
</comment>
<proteinExistence type="predicted"/>
<protein>
    <submittedName>
        <fullName evidence="7">Uncharacterized protein</fullName>
    </submittedName>
</protein>
<keyword evidence="4 6" id="KW-1133">Transmembrane helix</keyword>
<dbReference type="PANTHER" id="PTHR12677:SF24">
    <property type="entry name" value="OS07G0655900 PROTEIN"/>
    <property type="match status" value="1"/>
</dbReference>
<dbReference type="PANTHER" id="PTHR12677">
    <property type="entry name" value="GOLGI APPARATUS MEMBRANE PROTEIN TVP38-RELATED"/>
    <property type="match status" value="1"/>
</dbReference>
<sequence>MFVFLICLQIVLLLRLVPLLPFNMLNNLLSVTPVGIGESMLASWLGMMPITLALVYVGTTLKGLSHVTHGWSEIPTTQWKSTCDRGGLKAAGALPC</sequence>
<name>A0A8J5WTZ7_ZIZPA</name>
<keyword evidence="3 6" id="KW-0812">Transmembrane</keyword>
<evidence type="ECO:0000256" key="4">
    <source>
        <dbReference type="ARBA" id="ARBA00022989"/>
    </source>
</evidence>
<dbReference type="AlphaFoldDB" id="A0A8J5WTZ7"/>
<keyword evidence="8" id="KW-1185">Reference proteome</keyword>
<evidence type="ECO:0000256" key="2">
    <source>
        <dbReference type="ARBA" id="ARBA00022475"/>
    </source>
</evidence>
<keyword evidence="5 6" id="KW-0472">Membrane</keyword>
<dbReference type="Proteomes" id="UP000729402">
    <property type="component" value="Unassembled WGS sequence"/>
</dbReference>
<reference evidence="7" key="1">
    <citation type="journal article" date="2021" name="bioRxiv">
        <title>Whole Genome Assembly and Annotation of Northern Wild Rice, Zizania palustris L., Supports a Whole Genome Duplication in the Zizania Genus.</title>
        <authorList>
            <person name="Haas M."/>
            <person name="Kono T."/>
            <person name="Macchietto M."/>
            <person name="Millas R."/>
            <person name="McGilp L."/>
            <person name="Shao M."/>
            <person name="Duquette J."/>
            <person name="Hirsch C.N."/>
            <person name="Kimball J."/>
        </authorList>
    </citation>
    <scope>NUCLEOTIDE SEQUENCE</scope>
    <source>
        <tissue evidence="7">Fresh leaf tissue</tissue>
    </source>
</reference>
<comment type="caution">
    <text evidence="7">The sequence shown here is derived from an EMBL/GenBank/DDBJ whole genome shotgun (WGS) entry which is preliminary data.</text>
</comment>
<keyword evidence="2" id="KW-1003">Cell membrane</keyword>
<dbReference type="OrthoDB" id="166803at2759"/>
<dbReference type="GO" id="GO:0005886">
    <property type="term" value="C:plasma membrane"/>
    <property type="evidence" value="ECO:0007669"/>
    <property type="project" value="UniProtKB-SubCell"/>
</dbReference>
<evidence type="ECO:0000313" key="8">
    <source>
        <dbReference type="Proteomes" id="UP000729402"/>
    </source>
</evidence>
<evidence type="ECO:0000256" key="6">
    <source>
        <dbReference type="SAM" id="Phobius"/>
    </source>
</evidence>
<evidence type="ECO:0000313" key="7">
    <source>
        <dbReference type="EMBL" id="KAG8095124.1"/>
    </source>
</evidence>
<dbReference type="EMBL" id="JAAALK010000080">
    <property type="protein sequence ID" value="KAG8095124.1"/>
    <property type="molecule type" value="Genomic_DNA"/>
</dbReference>
<evidence type="ECO:0000256" key="1">
    <source>
        <dbReference type="ARBA" id="ARBA00004651"/>
    </source>
</evidence>
<accession>A0A8J5WTZ7</accession>
<evidence type="ECO:0000256" key="5">
    <source>
        <dbReference type="ARBA" id="ARBA00023136"/>
    </source>
</evidence>
<organism evidence="7 8">
    <name type="scientific">Zizania palustris</name>
    <name type="common">Northern wild rice</name>
    <dbReference type="NCBI Taxonomy" id="103762"/>
    <lineage>
        <taxon>Eukaryota</taxon>
        <taxon>Viridiplantae</taxon>
        <taxon>Streptophyta</taxon>
        <taxon>Embryophyta</taxon>
        <taxon>Tracheophyta</taxon>
        <taxon>Spermatophyta</taxon>
        <taxon>Magnoliopsida</taxon>
        <taxon>Liliopsida</taxon>
        <taxon>Poales</taxon>
        <taxon>Poaceae</taxon>
        <taxon>BOP clade</taxon>
        <taxon>Oryzoideae</taxon>
        <taxon>Oryzeae</taxon>
        <taxon>Zizaniinae</taxon>
        <taxon>Zizania</taxon>
    </lineage>
</organism>
<evidence type="ECO:0000256" key="3">
    <source>
        <dbReference type="ARBA" id="ARBA00022692"/>
    </source>
</evidence>
<feature type="transmembrane region" description="Helical" evidence="6">
    <location>
        <begin position="43"/>
        <end position="61"/>
    </location>
</feature>
<dbReference type="InterPro" id="IPR015414">
    <property type="entry name" value="TMEM64"/>
</dbReference>
<gene>
    <name evidence="7" type="ORF">GUJ93_ZPchr0012g20026</name>
</gene>
<reference evidence="7" key="2">
    <citation type="submission" date="2021-02" db="EMBL/GenBank/DDBJ databases">
        <authorList>
            <person name="Kimball J.A."/>
            <person name="Haas M.W."/>
            <person name="Macchietto M."/>
            <person name="Kono T."/>
            <person name="Duquette J."/>
            <person name="Shao M."/>
        </authorList>
    </citation>
    <scope>NUCLEOTIDE SEQUENCE</scope>
    <source>
        <tissue evidence="7">Fresh leaf tissue</tissue>
    </source>
</reference>